<evidence type="ECO:0000313" key="3">
    <source>
        <dbReference type="Proteomes" id="UP000187012"/>
    </source>
</evidence>
<dbReference type="Proteomes" id="UP000187012">
    <property type="component" value="Unassembled WGS sequence"/>
</dbReference>
<dbReference type="RefSeq" id="WP_245841740.1">
    <property type="nucleotide sequence ID" value="NZ_CYGX02000141.1"/>
</dbReference>
<dbReference type="Gene3D" id="3.30.930.10">
    <property type="entry name" value="Bira Bifunctional Protein, Domain 2"/>
    <property type="match status" value="1"/>
</dbReference>
<sequence>MSVPVASSVPDYARGDAAVSDAHRPLRDRLIAAGLLVDTGENGLYGHNHIYEGIVERLTWLISCMAADQHPEVLRFPPAVPRKDFEDSEYLNNFPHLAGTIHAFCGDERDHRRLLRALDDVLADPGDERSDAWLAQQKPTRAVLTPAACYPVYPVIARRGPLPENGLTIDVLSYCFRHEPSQDPTRMQMFRMREYVRIGSPEDVLAFRTTWIERGRALTRMLRLPAELDVANDPFFGRGGKIVADSQRAQQLKFELLIQVTDPQRKTACLSFNYHMDHFGWIWKLRCANGAVAHSGCIAFGMERLTLALLHHHGCDVEAWPDDVRELLWGDSRERIAAELECSRQPAGAPKSDVGNEENQ</sequence>
<dbReference type="NCBIfam" id="NF005479">
    <property type="entry name" value="PRK07080.1"/>
    <property type="match status" value="1"/>
</dbReference>
<proteinExistence type="predicted"/>
<evidence type="ECO:0000313" key="2">
    <source>
        <dbReference type="EMBL" id="SIT49467.1"/>
    </source>
</evidence>
<dbReference type="STRING" id="1247936.BN2475_1410005"/>
<organism evidence="2 3">
    <name type="scientific">Paraburkholderia ribeironis</name>
    <dbReference type="NCBI Taxonomy" id="1247936"/>
    <lineage>
        <taxon>Bacteria</taxon>
        <taxon>Pseudomonadati</taxon>
        <taxon>Pseudomonadota</taxon>
        <taxon>Betaproteobacteria</taxon>
        <taxon>Burkholderiales</taxon>
        <taxon>Burkholderiaceae</taxon>
        <taxon>Paraburkholderia</taxon>
    </lineage>
</organism>
<dbReference type="InterPro" id="IPR045864">
    <property type="entry name" value="aa-tRNA-synth_II/BPL/LPL"/>
</dbReference>
<reference evidence="2 3" key="1">
    <citation type="submission" date="2016-12" db="EMBL/GenBank/DDBJ databases">
        <authorList>
            <person name="Song W.-J."/>
            <person name="Kurnit D.M."/>
        </authorList>
    </citation>
    <scope>NUCLEOTIDE SEQUENCE [LARGE SCALE GENOMIC DNA]</scope>
    <source>
        <strain evidence="2 3">STM7296</strain>
    </source>
</reference>
<keyword evidence="2" id="KW-0436">Ligase</keyword>
<evidence type="ECO:0000256" key="1">
    <source>
        <dbReference type="SAM" id="MobiDB-lite"/>
    </source>
</evidence>
<protein>
    <submittedName>
        <fullName evidence="2">Amino acid--(Acyl-carrier-protein) ligase</fullName>
    </submittedName>
</protein>
<dbReference type="CDD" id="cd00670">
    <property type="entry name" value="Gly_His_Pro_Ser_Thr_tRS_core"/>
    <property type="match status" value="1"/>
</dbReference>
<feature type="region of interest" description="Disordered" evidence="1">
    <location>
        <begin position="341"/>
        <end position="360"/>
    </location>
</feature>
<name>A0A1N7SRB6_9BURK</name>
<dbReference type="GO" id="GO:0016874">
    <property type="term" value="F:ligase activity"/>
    <property type="evidence" value="ECO:0007669"/>
    <property type="project" value="UniProtKB-KW"/>
</dbReference>
<dbReference type="EMBL" id="CYGX02000141">
    <property type="protein sequence ID" value="SIT49467.1"/>
    <property type="molecule type" value="Genomic_DNA"/>
</dbReference>
<accession>A0A1N7SRB6</accession>
<dbReference type="AlphaFoldDB" id="A0A1N7SRB6"/>
<dbReference type="SUPFAM" id="SSF55681">
    <property type="entry name" value="Class II aaRS and biotin synthetases"/>
    <property type="match status" value="1"/>
</dbReference>
<keyword evidence="3" id="KW-1185">Reference proteome</keyword>
<gene>
    <name evidence="2" type="ORF">BN2475_1410005</name>
</gene>